<proteinExistence type="predicted"/>
<gene>
    <name evidence="1" type="ORF">FWK35_00024925</name>
</gene>
<keyword evidence="2" id="KW-1185">Reference proteome</keyword>
<dbReference type="Proteomes" id="UP000478052">
    <property type="component" value="Unassembled WGS sequence"/>
</dbReference>
<organism evidence="1 2">
    <name type="scientific">Aphis craccivora</name>
    <name type="common">Cowpea aphid</name>
    <dbReference type="NCBI Taxonomy" id="307492"/>
    <lineage>
        <taxon>Eukaryota</taxon>
        <taxon>Metazoa</taxon>
        <taxon>Ecdysozoa</taxon>
        <taxon>Arthropoda</taxon>
        <taxon>Hexapoda</taxon>
        <taxon>Insecta</taxon>
        <taxon>Pterygota</taxon>
        <taxon>Neoptera</taxon>
        <taxon>Paraneoptera</taxon>
        <taxon>Hemiptera</taxon>
        <taxon>Sternorrhyncha</taxon>
        <taxon>Aphidomorpha</taxon>
        <taxon>Aphidoidea</taxon>
        <taxon>Aphididae</taxon>
        <taxon>Aphidini</taxon>
        <taxon>Aphis</taxon>
        <taxon>Aphis</taxon>
    </lineage>
</organism>
<comment type="caution">
    <text evidence="1">The sequence shown here is derived from an EMBL/GenBank/DDBJ whole genome shotgun (WGS) entry which is preliminary data.</text>
</comment>
<evidence type="ECO:0000313" key="2">
    <source>
        <dbReference type="Proteomes" id="UP000478052"/>
    </source>
</evidence>
<accession>A0A6G0XLT9</accession>
<name>A0A6G0XLT9_APHCR</name>
<dbReference type="EMBL" id="VUJU01007736">
    <property type="protein sequence ID" value="KAF0741187.1"/>
    <property type="molecule type" value="Genomic_DNA"/>
</dbReference>
<reference evidence="1 2" key="1">
    <citation type="submission" date="2019-08" db="EMBL/GenBank/DDBJ databases">
        <title>Whole genome of Aphis craccivora.</title>
        <authorList>
            <person name="Voronova N.V."/>
            <person name="Shulinski R.S."/>
            <person name="Bandarenka Y.V."/>
            <person name="Zhorov D.G."/>
            <person name="Warner D."/>
        </authorList>
    </citation>
    <scope>NUCLEOTIDE SEQUENCE [LARGE SCALE GENOMIC DNA]</scope>
    <source>
        <strain evidence="1">180601</strain>
        <tissue evidence="1">Whole Body</tissue>
    </source>
</reference>
<evidence type="ECO:0000313" key="1">
    <source>
        <dbReference type="EMBL" id="KAF0741187.1"/>
    </source>
</evidence>
<sequence length="10" mass="1140">MVQLHLGSKK</sequence>
<protein>
    <submittedName>
        <fullName evidence="1">Uncharacterized protein</fullName>
    </submittedName>
</protein>